<comment type="subcellular location">
    <subcellularLocation>
        <location evidence="1">Nucleus</location>
    </subcellularLocation>
</comment>
<evidence type="ECO:0000256" key="4">
    <source>
        <dbReference type="ARBA" id="ARBA00022771"/>
    </source>
</evidence>
<dbReference type="Pfam" id="PF20231">
    <property type="entry name" value="DUF6589"/>
    <property type="match status" value="2"/>
</dbReference>
<dbReference type="EMBL" id="JAEAOA010000506">
    <property type="protein sequence ID" value="KAK3611122.1"/>
    <property type="molecule type" value="Genomic_DNA"/>
</dbReference>
<comment type="similarity">
    <text evidence="2">Belongs to the ING family.</text>
</comment>
<feature type="binding site" evidence="8">
    <location>
        <position position="334"/>
    </location>
    <ligand>
        <name>Zn(2+)</name>
        <dbReference type="ChEBI" id="CHEBI:29105"/>
        <label>2</label>
    </ligand>
</feature>
<evidence type="ECO:0000313" key="12">
    <source>
        <dbReference type="Proteomes" id="UP001195483"/>
    </source>
</evidence>
<gene>
    <name evidence="11" type="ORF">CHS0354_007381</name>
</gene>
<name>A0AAE0TIL6_9BIVA</name>
<dbReference type="SUPFAM" id="SSF57903">
    <property type="entry name" value="FYVE/PHD zinc finger"/>
    <property type="match status" value="1"/>
</dbReference>
<evidence type="ECO:0000256" key="9">
    <source>
        <dbReference type="SAM" id="MobiDB-lite"/>
    </source>
</evidence>
<organism evidence="11 12">
    <name type="scientific">Potamilus streckersoni</name>
    <dbReference type="NCBI Taxonomy" id="2493646"/>
    <lineage>
        <taxon>Eukaryota</taxon>
        <taxon>Metazoa</taxon>
        <taxon>Spiralia</taxon>
        <taxon>Lophotrochozoa</taxon>
        <taxon>Mollusca</taxon>
        <taxon>Bivalvia</taxon>
        <taxon>Autobranchia</taxon>
        <taxon>Heteroconchia</taxon>
        <taxon>Palaeoheterodonta</taxon>
        <taxon>Unionida</taxon>
        <taxon>Unionoidea</taxon>
        <taxon>Unionidae</taxon>
        <taxon>Ambleminae</taxon>
        <taxon>Lampsilini</taxon>
        <taxon>Potamilus</taxon>
    </lineage>
</organism>
<feature type="binding site" evidence="8">
    <location>
        <position position="339"/>
    </location>
    <ligand>
        <name>Zn(2+)</name>
        <dbReference type="ChEBI" id="CHEBI:29105"/>
        <label>2</label>
    </ligand>
</feature>
<dbReference type="PANTHER" id="PTHR10333:SF42">
    <property type="entry name" value="INHIBITOR OF GROWTH PROTEIN 5"/>
    <property type="match status" value="1"/>
</dbReference>
<dbReference type="InterPro" id="IPR011011">
    <property type="entry name" value="Znf_FYVE_PHD"/>
</dbReference>
<feature type="binding site" evidence="8">
    <location>
        <position position="323"/>
    </location>
    <ligand>
        <name>Zn(2+)</name>
        <dbReference type="ChEBI" id="CHEBI:29105"/>
        <label>1</label>
    </ligand>
</feature>
<feature type="binding site" evidence="8">
    <location>
        <position position="349"/>
    </location>
    <ligand>
        <name>Zn(2+)</name>
        <dbReference type="ChEBI" id="CHEBI:29105"/>
        <label>1</label>
    </ligand>
</feature>
<keyword evidence="7" id="KW-0539">Nucleus</keyword>
<feature type="region of interest" description="Disordered" evidence="9">
    <location>
        <begin position="492"/>
        <end position="512"/>
    </location>
</feature>
<evidence type="ECO:0000256" key="5">
    <source>
        <dbReference type="ARBA" id="ARBA00022833"/>
    </source>
</evidence>
<evidence type="ECO:0000256" key="6">
    <source>
        <dbReference type="ARBA" id="ARBA00022853"/>
    </source>
</evidence>
<accession>A0AAE0TIL6</accession>
<keyword evidence="5 8" id="KW-0862">Zinc</keyword>
<feature type="compositionally biased region" description="Polar residues" evidence="9">
    <location>
        <begin position="501"/>
        <end position="512"/>
    </location>
</feature>
<feature type="binding site" evidence="8">
    <location>
        <position position="346"/>
    </location>
    <ligand>
        <name>Zn(2+)</name>
        <dbReference type="ChEBI" id="CHEBI:29105"/>
        <label>1</label>
    </ligand>
</feature>
<dbReference type="AlphaFoldDB" id="A0AAE0TIL6"/>
<dbReference type="GO" id="GO:0005634">
    <property type="term" value="C:nucleus"/>
    <property type="evidence" value="ECO:0007669"/>
    <property type="project" value="UniProtKB-SubCell"/>
</dbReference>
<dbReference type="Gene3D" id="3.30.40.10">
    <property type="entry name" value="Zinc/RING finger domain, C3HC4 (zinc finger)"/>
    <property type="match status" value="1"/>
</dbReference>
<dbReference type="GO" id="GO:0008270">
    <property type="term" value="F:zinc ion binding"/>
    <property type="evidence" value="ECO:0007669"/>
    <property type="project" value="UniProtKB-KW"/>
</dbReference>
<evidence type="ECO:0000256" key="7">
    <source>
        <dbReference type="ARBA" id="ARBA00023242"/>
    </source>
</evidence>
<keyword evidence="6" id="KW-0156">Chromatin regulator</keyword>
<reference evidence="11" key="1">
    <citation type="journal article" date="2021" name="Genome Biol. Evol.">
        <title>A High-Quality Reference Genome for a Parasitic Bivalve with Doubly Uniparental Inheritance (Bivalvia: Unionida).</title>
        <authorList>
            <person name="Smith C.H."/>
        </authorList>
    </citation>
    <scope>NUCLEOTIDE SEQUENCE</scope>
    <source>
        <strain evidence="11">CHS0354</strain>
    </source>
</reference>
<keyword evidence="4" id="KW-0863">Zinc-finger</keyword>
<reference evidence="11" key="2">
    <citation type="journal article" date="2021" name="Genome Biol. Evol.">
        <title>Developing a high-quality reference genome for a parasitic bivalve with doubly uniparental inheritance (Bivalvia: Unionida).</title>
        <authorList>
            <person name="Smith C.H."/>
        </authorList>
    </citation>
    <scope>NUCLEOTIDE SEQUENCE</scope>
    <source>
        <strain evidence="11">CHS0354</strain>
        <tissue evidence="11">Mantle</tissue>
    </source>
</reference>
<evidence type="ECO:0000256" key="3">
    <source>
        <dbReference type="ARBA" id="ARBA00022723"/>
    </source>
</evidence>
<reference evidence="11" key="3">
    <citation type="submission" date="2023-05" db="EMBL/GenBank/DDBJ databases">
        <authorList>
            <person name="Smith C.H."/>
        </authorList>
    </citation>
    <scope>NUCLEOTIDE SEQUENCE</scope>
    <source>
        <strain evidence="11">CHS0354</strain>
        <tissue evidence="11">Mantle</tissue>
    </source>
</reference>
<protein>
    <recommendedName>
        <fullName evidence="10">Zinc finger PHD-type domain-containing protein</fullName>
    </recommendedName>
</protein>
<feature type="domain" description="Zinc finger PHD-type" evidence="10">
    <location>
        <begin position="320"/>
        <end position="368"/>
    </location>
</feature>
<dbReference type="PANTHER" id="PTHR10333">
    <property type="entry name" value="INHIBITOR OF GROWTH PROTEIN"/>
    <property type="match status" value="1"/>
</dbReference>
<comment type="caution">
    <text evidence="11">The sequence shown here is derived from an EMBL/GenBank/DDBJ whole genome shotgun (WGS) entry which is preliminary data.</text>
</comment>
<evidence type="ECO:0000259" key="10">
    <source>
        <dbReference type="SMART" id="SM00249"/>
    </source>
</evidence>
<keyword evidence="3 8" id="KW-0479">Metal-binding</keyword>
<dbReference type="InterPro" id="IPR046496">
    <property type="entry name" value="DUF6589"/>
</dbReference>
<dbReference type="InterPro" id="IPR001965">
    <property type="entry name" value="Znf_PHD"/>
</dbReference>
<dbReference type="GO" id="GO:0006325">
    <property type="term" value="P:chromatin organization"/>
    <property type="evidence" value="ECO:0007669"/>
    <property type="project" value="UniProtKB-KW"/>
</dbReference>
<evidence type="ECO:0000256" key="2">
    <source>
        <dbReference type="ARBA" id="ARBA00010210"/>
    </source>
</evidence>
<dbReference type="InterPro" id="IPR013083">
    <property type="entry name" value="Znf_RING/FYVE/PHD"/>
</dbReference>
<proteinExistence type="inferred from homology"/>
<dbReference type="InterPro" id="IPR028651">
    <property type="entry name" value="ING_fam"/>
</dbReference>
<sequence>MTSVEVSTDVTTESFIWPTPNTNQNLYFDITFDKINQKIGVRHHVRGKRNAMLNMVQGFATLERIGSYGMSNVFPSPEAIRNLKISDILPSSKDEMALKFELAVIVSRILTTYVPAYDGLDTVWSIPHQYSTQSAFRSEIVPLGILNKDESTTAGMIEILESYKEYVPENEDGDPLPLLLYCDGLSCERVEGAQRARINGADRTHMMNSSSSKVTEKREHCTISSKCMTIKVLLKIMDCFDKAETLLEFVTEGYIILYAMQLSGMREINDTPKAFPDSPEERRKYRDELSKRIVEKVIEKVNTKEVIHVAAEPGIDSGNYCICGLDVGGPMVYCNNQYCQRGSWFHLECLGMEKDDVQEGEWFCSEECRRELELSLSRRKKMTADRFKDSKHEYVKRLIWRGLNDIARHDAVKENDGPRMIRYWKFDLFEFYEKNHPKYLIFGLRLIANIAGATSERLKHALIWERTVNLKGGKRKNIPKDLHCEHLNREYKESSRDAGGQLTTDTTGTAKC</sequence>
<dbReference type="Proteomes" id="UP001195483">
    <property type="component" value="Unassembled WGS sequence"/>
</dbReference>
<evidence type="ECO:0000313" key="11">
    <source>
        <dbReference type="EMBL" id="KAK3611122.1"/>
    </source>
</evidence>
<dbReference type="SMART" id="SM00249">
    <property type="entry name" value="PHD"/>
    <property type="match status" value="1"/>
</dbReference>
<keyword evidence="12" id="KW-1185">Reference proteome</keyword>
<evidence type="ECO:0000256" key="8">
    <source>
        <dbReference type="PIRSR" id="PIRSR628651-51"/>
    </source>
</evidence>
<feature type="binding site" evidence="8">
    <location>
        <position position="321"/>
    </location>
    <ligand>
        <name>Zn(2+)</name>
        <dbReference type="ChEBI" id="CHEBI:29105"/>
        <label>1</label>
    </ligand>
</feature>
<feature type="binding site" evidence="8">
    <location>
        <position position="364"/>
    </location>
    <ligand>
        <name>Zn(2+)</name>
        <dbReference type="ChEBI" id="CHEBI:29105"/>
        <label>2</label>
    </ligand>
</feature>
<evidence type="ECO:0000256" key="1">
    <source>
        <dbReference type="ARBA" id="ARBA00004123"/>
    </source>
</evidence>
<feature type="binding site" evidence="8">
    <location>
        <position position="368"/>
    </location>
    <ligand>
        <name>Zn(2+)</name>
        <dbReference type="ChEBI" id="CHEBI:29105"/>
        <label>2</label>
    </ligand>
</feature>